<feature type="compositionally biased region" description="Basic and acidic residues" evidence="1">
    <location>
        <begin position="443"/>
        <end position="454"/>
    </location>
</feature>
<dbReference type="Proteomes" id="UP001341245">
    <property type="component" value="Unassembled WGS sequence"/>
</dbReference>
<evidence type="ECO:0000256" key="1">
    <source>
        <dbReference type="SAM" id="MobiDB-lite"/>
    </source>
</evidence>
<reference evidence="2 3" key="1">
    <citation type="submission" date="2023-11" db="EMBL/GenBank/DDBJ databases">
        <title>Draft genome sequence and annotation of the polyextremotolerant black yeast-like fungus Aureobasidium pullulans NRRL 62042.</title>
        <authorList>
            <person name="Dielentheis-Frenken M.R.E."/>
            <person name="Wibberg D."/>
            <person name="Blank L.M."/>
            <person name="Tiso T."/>
        </authorList>
    </citation>
    <scope>NUCLEOTIDE SEQUENCE [LARGE SCALE GENOMIC DNA]</scope>
    <source>
        <strain evidence="2 3">NRRL 62042</strain>
    </source>
</reference>
<feature type="region of interest" description="Disordered" evidence="1">
    <location>
        <begin position="71"/>
        <end position="210"/>
    </location>
</feature>
<keyword evidence="3" id="KW-1185">Reference proteome</keyword>
<feature type="compositionally biased region" description="Acidic residues" evidence="1">
    <location>
        <begin position="149"/>
        <end position="185"/>
    </location>
</feature>
<feature type="compositionally biased region" description="Low complexity" evidence="1">
    <location>
        <begin position="121"/>
        <end position="138"/>
    </location>
</feature>
<evidence type="ECO:0000313" key="2">
    <source>
        <dbReference type="EMBL" id="KAK6007224.1"/>
    </source>
</evidence>
<proteinExistence type="predicted"/>
<feature type="compositionally biased region" description="Polar residues" evidence="1">
    <location>
        <begin position="72"/>
        <end position="85"/>
    </location>
</feature>
<comment type="caution">
    <text evidence="2">The sequence shown here is derived from an EMBL/GenBank/DDBJ whole genome shotgun (WGS) entry which is preliminary data.</text>
</comment>
<protein>
    <recommendedName>
        <fullName evidence="4">Knr4/Smi1-like domain-containing protein</fullName>
    </recommendedName>
</protein>
<gene>
    <name evidence="2" type="ORF">QM012_006232</name>
</gene>
<sequence length="1099" mass="122792">MRTPMQLRLAGEAVLNSTRAFAAAVGLPNNVEGPVFRDMAEAAADAMRETMIGYGMEVSEVVMPWNEPVVQATPSSKPVTPVQPFNTPPSTDPHPRPLQDNVDLTSPKSPIALTSRHADAQHAPAPETQQQPANQQNQDVDETQVGAPEVEESTVEEPAVEESAVEESAVEESAVEESAVEESAVEEPTLGPTLGEPTVDESAVDNGLDSHAISPEDFELDSVSENFILMFKYYHPTTMTPGSPDALQYLQDHQSNLEEFVWQRDYALYMLSRNPDAEDSQNQLAEAITEIDNIEDIMLQNKLAWAEHKRLAREDEIRTLVDETEIFCPADLESAEAVFTYETQANQELAEIYSMQLKCQEICRALSRNRHFLAIHGAAPDPLLEARYRDARAIYLDARRRRVSFLKRNRAHRQAKQQQITDQQPLVTGDVPVPRPASPSTSRRPERSSPREGTPDVVFIGMLRGSPERAANTSATPLKQGDAIGQELNDIAPHQEPEDAIIQGLDDLAPPQEQEDAIVQDLDDIAPPHESEDAVVQELDDIAPPHESEDAVVQELDDIVPPQQREGATVQKSNDNASLQGHIAVINLEEDDEEDILVEHQEVVANQDPDGGVALTEHANESAGQEEVIPASAPAKVTFADTLAVEYWASDIFQLLQERPLKQREKSLDGQLMALTQLLKVKPLKPLFDYALQKHFSEELSQAEAAKRNGRSRQVELETQPLEHYCKQPDGLKQNENDIDACMRVFVNLRQDLKDLTLKKLGADSWVWPVIEKFTKHLSKGSPEMIRTEELLLSAAGIEFKKSYGAMSFTKADAESLGIQFDPERLGSIGKKDVKSHARNRAKSYFRNLAHLREKGQFWLVMCGLPSLYSLLGDITDVEVLEPWIQKFGSYPTLLSSRAWSRVNGDYTGTAELAHLAQVPETDKQDWNDFGCNWKTYQDQIEFNNSQQTPFPGILFDPIMLLKHGYLAHHDLNKSWSITLETNGADALYPCSLVPILANSFIGFLPGNCIYRPETPLEELGDVFPSDMPGLFIDEEGCKGILSYMRRVSSFEEGNVIAGWEQHNDMTMPNSNGFHLVLFAYREIASFEEIILWEHLKRN</sequence>
<feature type="region of interest" description="Disordered" evidence="1">
    <location>
        <begin position="408"/>
        <end position="457"/>
    </location>
</feature>
<accession>A0ABR0TSL8</accession>
<dbReference type="EMBL" id="JASGXD010000003">
    <property type="protein sequence ID" value="KAK6007224.1"/>
    <property type="molecule type" value="Genomic_DNA"/>
</dbReference>
<evidence type="ECO:0000313" key="3">
    <source>
        <dbReference type="Proteomes" id="UP001341245"/>
    </source>
</evidence>
<feature type="compositionally biased region" description="Polar residues" evidence="1">
    <location>
        <begin position="416"/>
        <end position="426"/>
    </location>
</feature>
<evidence type="ECO:0008006" key="4">
    <source>
        <dbReference type="Google" id="ProtNLM"/>
    </source>
</evidence>
<organism evidence="2 3">
    <name type="scientific">Aureobasidium pullulans</name>
    <name type="common">Black yeast</name>
    <name type="synonym">Pullularia pullulans</name>
    <dbReference type="NCBI Taxonomy" id="5580"/>
    <lineage>
        <taxon>Eukaryota</taxon>
        <taxon>Fungi</taxon>
        <taxon>Dikarya</taxon>
        <taxon>Ascomycota</taxon>
        <taxon>Pezizomycotina</taxon>
        <taxon>Dothideomycetes</taxon>
        <taxon>Dothideomycetidae</taxon>
        <taxon>Dothideales</taxon>
        <taxon>Saccotheciaceae</taxon>
        <taxon>Aureobasidium</taxon>
    </lineage>
</organism>
<name>A0ABR0TSL8_AURPU</name>